<reference evidence="2 3" key="1">
    <citation type="submission" date="2021-01" db="EMBL/GenBank/DDBJ databases">
        <title>Roseomonas sp. nov, a bacterium isolated from an oil production mixture in Yumen Oilfield.</title>
        <authorList>
            <person name="Wu D."/>
        </authorList>
    </citation>
    <scope>NUCLEOTIDE SEQUENCE [LARGE SCALE GENOMIC DNA]</scope>
    <source>
        <strain evidence="2 3">ROY-5-3</strain>
    </source>
</reference>
<dbReference type="EMBL" id="JAERQM010000004">
    <property type="protein sequence ID" value="MBU8545241.1"/>
    <property type="molecule type" value="Genomic_DNA"/>
</dbReference>
<evidence type="ECO:0000313" key="2">
    <source>
        <dbReference type="EMBL" id="MBU8545241.1"/>
    </source>
</evidence>
<dbReference type="PROSITE" id="PS51318">
    <property type="entry name" value="TAT"/>
    <property type="match status" value="1"/>
</dbReference>
<dbReference type="Proteomes" id="UP000689967">
    <property type="component" value="Unassembled WGS sequence"/>
</dbReference>
<comment type="caution">
    <text evidence="2">The sequence shown here is derived from an EMBL/GenBank/DDBJ whole genome shotgun (WGS) entry which is preliminary data.</text>
</comment>
<keyword evidence="3" id="KW-1185">Reference proteome</keyword>
<accession>A0ABS6HA45</accession>
<keyword evidence="1" id="KW-0732">Signal</keyword>
<feature type="signal peptide" evidence="1">
    <location>
        <begin position="1"/>
        <end position="25"/>
    </location>
</feature>
<proteinExistence type="predicted"/>
<evidence type="ECO:0008006" key="4">
    <source>
        <dbReference type="Google" id="ProtNLM"/>
    </source>
</evidence>
<name>A0ABS6HA45_9PROT</name>
<dbReference type="InterPro" id="IPR006311">
    <property type="entry name" value="TAT_signal"/>
</dbReference>
<feature type="chain" id="PRO_5046307932" description="DUF2946 domain-containing protein" evidence="1">
    <location>
        <begin position="26"/>
        <end position="101"/>
    </location>
</feature>
<gene>
    <name evidence="2" type="ORF">JJQ90_16080</name>
</gene>
<dbReference type="RefSeq" id="WP_216877107.1">
    <property type="nucleotide sequence ID" value="NZ_JAERQM010000004.1"/>
</dbReference>
<evidence type="ECO:0000256" key="1">
    <source>
        <dbReference type="SAM" id="SignalP"/>
    </source>
</evidence>
<organism evidence="2 3">
    <name type="scientific">Falsiroseomonas oleicola</name>
    <dbReference type="NCBI Taxonomy" id="2801474"/>
    <lineage>
        <taxon>Bacteria</taxon>
        <taxon>Pseudomonadati</taxon>
        <taxon>Pseudomonadota</taxon>
        <taxon>Alphaproteobacteria</taxon>
        <taxon>Acetobacterales</taxon>
        <taxon>Roseomonadaceae</taxon>
        <taxon>Falsiroseomonas</taxon>
    </lineage>
</organism>
<sequence length="101" mass="10350">MTRSRRTLLTCLPAAGALTPLAAQAFRLEAPSAEAMADYGAGCPATDSHAALQAEVEKLLEGRPLPPALAPQLARLARCPFCGCAVTGAADHGEGRPQPEG</sequence>
<protein>
    <recommendedName>
        <fullName evidence="4">DUF2946 domain-containing protein</fullName>
    </recommendedName>
</protein>
<evidence type="ECO:0000313" key="3">
    <source>
        <dbReference type="Proteomes" id="UP000689967"/>
    </source>
</evidence>